<organism evidence="7 8">
    <name type="scientific">Falsochrobactrum ovis</name>
    <dbReference type="NCBI Taxonomy" id="1293442"/>
    <lineage>
        <taxon>Bacteria</taxon>
        <taxon>Pseudomonadati</taxon>
        <taxon>Pseudomonadota</taxon>
        <taxon>Alphaproteobacteria</taxon>
        <taxon>Hyphomicrobiales</taxon>
        <taxon>Brucellaceae</taxon>
        <taxon>Falsochrobactrum</taxon>
    </lineage>
</organism>
<comment type="similarity">
    <text evidence="1">Belongs to the peptidase C2 family.</text>
</comment>
<evidence type="ECO:0000256" key="3">
    <source>
        <dbReference type="ARBA" id="ARBA00022801"/>
    </source>
</evidence>
<reference evidence="7 8" key="1">
    <citation type="submission" date="2018-06" db="EMBL/GenBank/DDBJ databases">
        <title>Genomic Encyclopedia of Type Strains, Phase IV (KMG-IV): sequencing the most valuable type-strain genomes for metagenomic binning, comparative biology and taxonomic classification.</title>
        <authorList>
            <person name="Goeker M."/>
        </authorList>
    </citation>
    <scope>NUCLEOTIDE SEQUENCE [LARGE SCALE GENOMIC DNA]</scope>
    <source>
        <strain evidence="7 8">DSM 26720</strain>
    </source>
</reference>
<dbReference type="PROSITE" id="PS50203">
    <property type="entry name" value="CALPAIN_CAT"/>
    <property type="match status" value="1"/>
</dbReference>
<protein>
    <submittedName>
        <fullName evidence="7">Calpain family cysteine protease</fullName>
    </submittedName>
</protein>
<dbReference type="InterPro" id="IPR022684">
    <property type="entry name" value="Calpain_cysteine_protease"/>
</dbReference>
<evidence type="ECO:0000256" key="2">
    <source>
        <dbReference type="ARBA" id="ARBA00022670"/>
    </source>
</evidence>
<dbReference type="RefSeq" id="WP_210205070.1">
    <property type="nucleotide sequence ID" value="NZ_JBHEEY010000003.1"/>
</dbReference>
<proteinExistence type="inferred from homology"/>
<keyword evidence="4" id="KW-0788">Thiol protease</keyword>
<dbReference type="SMART" id="SM00230">
    <property type="entry name" value="CysPc"/>
    <property type="match status" value="1"/>
</dbReference>
<dbReference type="EMBL" id="QLMK01000002">
    <property type="protein sequence ID" value="RAK32338.1"/>
    <property type="molecule type" value="Genomic_DNA"/>
</dbReference>
<evidence type="ECO:0000259" key="6">
    <source>
        <dbReference type="PROSITE" id="PS50203"/>
    </source>
</evidence>
<evidence type="ECO:0000313" key="7">
    <source>
        <dbReference type="EMBL" id="RAK32338.1"/>
    </source>
</evidence>
<dbReference type="InterPro" id="IPR038765">
    <property type="entry name" value="Papain-like_cys_pep_sf"/>
</dbReference>
<dbReference type="PANTHER" id="PTHR10183">
    <property type="entry name" value="CALPAIN"/>
    <property type="match status" value="1"/>
</dbReference>
<comment type="caution">
    <text evidence="7">The sequence shown here is derived from an EMBL/GenBank/DDBJ whole genome shotgun (WGS) entry which is preliminary data.</text>
</comment>
<keyword evidence="3" id="KW-0378">Hydrolase</keyword>
<keyword evidence="8" id="KW-1185">Reference proteome</keyword>
<dbReference type="PANTHER" id="PTHR10183:SF379">
    <property type="entry name" value="CALPAIN-5"/>
    <property type="match status" value="1"/>
</dbReference>
<dbReference type="Gene3D" id="3.90.70.10">
    <property type="entry name" value="Cysteine proteinases"/>
    <property type="match status" value="1"/>
</dbReference>
<keyword evidence="2 7" id="KW-0645">Protease</keyword>
<dbReference type="AlphaFoldDB" id="A0A364JYG8"/>
<dbReference type="SUPFAM" id="SSF54001">
    <property type="entry name" value="Cysteine proteinases"/>
    <property type="match status" value="1"/>
</dbReference>
<dbReference type="GO" id="GO:0004198">
    <property type="term" value="F:calcium-dependent cysteine-type endopeptidase activity"/>
    <property type="evidence" value="ECO:0007669"/>
    <property type="project" value="InterPro"/>
</dbReference>
<feature type="domain" description="Calpain catalytic" evidence="6">
    <location>
        <begin position="84"/>
        <end position="348"/>
    </location>
</feature>
<dbReference type="InterPro" id="IPR001300">
    <property type="entry name" value="Peptidase_C2_calpain_cat"/>
</dbReference>
<dbReference type="Pfam" id="PF00648">
    <property type="entry name" value="Peptidase_C2"/>
    <property type="match status" value="1"/>
</dbReference>
<evidence type="ECO:0000313" key="8">
    <source>
        <dbReference type="Proteomes" id="UP000249453"/>
    </source>
</evidence>
<dbReference type="Proteomes" id="UP000249453">
    <property type="component" value="Unassembled WGS sequence"/>
</dbReference>
<gene>
    <name evidence="7" type="ORF">C7374_102344</name>
</gene>
<accession>A0A364JYG8</accession>
<comment type="caution">
    <text evidence="5">Lacks conserved residue(s) required for the propagation of feature annotation.</text>
</comment>
<sequence>MPTIYYNDIPIDKWNIVTWPASPDREKTGQGAQAYLPLIQHINSRYRKSINLSLIQDKLNQFNPTKINGVTVYQTDPAPFIVGFLGKQQAYLIDDTFPPDIWNTPKITDDVTSHRRVGDFVPNGNMYNQSPKITDMYQASLGDYSFVSMTGGTCESIDTHNIQFTSIYPPAYNGTGVYSVRFFANEKYYYVVIDDLIETAFYVSMDDGIFWYYLYEKAIAKVCQGYHKLNENYCTYTVFENTFHWLQDDNDAAFCVASLKDMANKNKVALFANFNSRYLVNKHAYAILYYCEYNDTKFIRLHNPWNIITYKGPYCPGSSDWDNVPPIIQKDLFQLKKFKQKSFWMPYELLPNKDCYIRFLDIPGSTKEVFNGLYGGVNIQNLTRVTEAYTQGYYQSRHEYPTVKGLGKAYDTAKFQIIKETGDRWDYSAPVDENGNWTWQGQPGQFGIGKYTVSSNPELFFPTASFSINQHV</sequence>
<evidence type="ECO:0000256" key="4">
    <source>
        <dbReference type="ARBA" id="ARBA00022807"/>
    </source>
</evidence>
<evidence type="ECO:0000256" key="1">
    <source>
        <dbReference type="ARBA" id="ARBA00007623"/>
    </source>
</evidence>
<name>A0A364JYG8_9HYPH</name>
<dbReference type="GO" id="GO:0006508">
    <property type="term" value="P:proteolysis"/>
    <property type="evidence" value="ECO:0007669"/>
    <property type="project" value="UniProtKB-KW"/>
</dbReference>
<evidence type="ECO:0000256" key="5">
    <source>
        <dbReference type="PROSITE-ProRule" id="PRU00239"/>
    </source>
</evidence>